<dbReference type="NCBIfam" id="TIGR00254">
    <property type="entry name" value="GGDEF"/>
    <property type="match status" value="1"/>
</dbReference>
<sequence length="459" mass="52451">MSSKKLFTYKKHNIIFTLVKRNFSFYLFIISTILVAYFLIFVQNKSLPAAMYSISYIILMTIAAKLKALSIKRYLLSFIAFIELFGIIQSNPLAFDTFTRRAFTVPLLYAYLLPDVVSPNIISICIAYIFSTYTPTTSLPESAIDSCIINVIIATIGYVIIFYLGRRLHKSERTLNSLFEYNLDGIFLLDLDYRFINANPAARKMSGYGVNEPLSISLNSLVVEEDIQKIFQYFSKDNPQAHNFQTAIYHKDGHRVELSVMSVPIIIQDKLTGFYGIITDITESLHMEKKLKHMSLYDSLTGIYNRNSFEEKLLQIKEENNKSLGIIVCDVDGMKLVNDTFGHQKGDELLLRTATILKCHMLESYFLARIGGDEFVILIPNTTSDELSTLCTAVENHILQSNNSNPELTLSLSIGYAFTESKPFDVSELFKKADNNMYKEKFNKYQNIKDPHSNNKFIK</sequence>
<reference evidence="5 6" key="1">
    <citation type="submission" date="2019-12" db="EMBL/GenBank/DDBJ databases">
        <title>Genome sequenceing of Clostridium bovifaecis.</title>
        <authorList>
            <person name="Yao Y."/>
        </authorList>
    </citation>
    <scope>NUCLEOTIDE SEQUENCE [LARGE SCALE GENOMIC DNA]</scope>
    <source>
        <strain evidence="5 6">BXX</strain>
    </source>
</reference>
<name>A0A6I6F7D2_9CLOT</name>
<feature type="domain" description="PAC" evidence="3">
    <location>
        <begin position="242"/>
        <end position="293"/>
    </location>
</feature>
<feature type="transmembrane region" description="Helical" evidence="1">
    <location>
        <begin position="74"/>
        <end position="95"/>
    </location>
</feature>
<dbReference type="SMART" id="SM00091">
    <property type="entry name" value="PAS"/>
    <property type="match status" value="1"/>
</dbReference>
<dbReference type="InterPro" id="IPR043128">
    <property type="entry name" value="Rev_trsase/Diguanyl_cyclase"/>
</dbReference>
<dbReference type="CDD" id="cd00130">
    <property type="entry name" value="PAS"/>
    <property type="match status" value="1"/>
</dbReference>
<dbReference type="PROSITE" id="PS50113">
    <property type="entry name" value="PAC"/>
    <property type="match status" value="1"/>
</dbReference>
<feature type="domain" description="PAS" evidence="2">
    <location>
        <begin position="171"/>
        <end position="230"/>
    </location>
</feature>
<dbReference type="PROSITE" id="PS50887">
    <property type="entry name" value="GGDEF"/>
    <property type="match status" value="1"/>
</dbReference>
<accession>A0A6I6F7D2</accession>
<dbReference type="InterPro" id="IPR000700">
    <property type="entry name" value="PAS-assoc_C"/>
</dbReference>
<evidence type="ECO:0000313" key="6">
    <source>
        <dbReference type="Proteomes" id="UP000422764"/>
    </source>
</evidence>
<evidence type="ECO:0000313" key="5">
    <source>
        <dbReference type="EMBL" id="QGU96218.1"/>
    </source>
</evidence>
<dbReference type="Pfam" id="PF13426">
    <property type="entry name" value="PAS_9"/>
    <property type="match status" value="1"/>
</dbReference>
<dbReference type="SUPFAM" id="SSF55073">
    <property type="entry name" value="Nucleotide cyclase"/>
    <property type="match status" value="1"/>
</dbReference>
<feature type="transmembrane region" description="Helical" evidence="1">
    <location>
        <begin position="23"/>
        <end position="42"/>
    </location>
</feature>
<feature type="domain" description="GGDEF" evidence="4">
    <location>
        <begin position="322"/>
        <end position="450"/>
    </location>
</feature>
<feature type="transmembrane region" description="Helical" evidence="1">
    <location>
        <begin position="49"/>
        <end position="68"/>
    </location>
</feature>
<dbReference type="CDD" id="cd01949">
    <property type="entry name" value="GGDEF"/>
    <property type="match status" value="1"/>
</dbReference>
<dbReference type="SMART" id="SM00267">
    <property type="entry name" value="GGDEF"/>
    <property type="match status" value="1"/>
</dbReference>
<dbReference type="InterPro" id="IPR000014">
    <property type="entry name" value="PAS"/>
</dbReference>
<dbReference type="Gene3D" id="3.30.70.270">
    <property type="match status" value="1"/>
</dbReference>
<proteinExistence type="predicted"/>
<dbReference type="InterPro" id="IPR000160">
    <property type="entry name" value="GGDEF_dom"/>
</dbReference>
<feature type="transmembrane region" description="Helical" evidence="1">
    <location>
        <begin position="107"/>
        <end position="131"/>
    </location>
</feature>
<keyword evidence="1" id="KW-0472">Membrane</keyword>
<dbReference type="PANTHER" id="PTHR44757:SF2">
    <property type="entry name" value="BIOFILM ARCHITECTURE MAINTENANCE PROTEIN MBAA"/>
    <property type="match status" value="1"/>
</dbReference>
<dbReference type="NCBIfam" id="TIGR00229">
    <property type="entry name" value="sensory_box"/>
    <property type="match status" value="1"/>
</dbReference>
<dbReference type="PROSITE" id="PS50112">
    <property type="entry name" value="PAS"/>
    <property type="match status" value="1"/>
</dbReference>
<dbReference type="AlphaFoldDB" id="A0A6I6F7D2"/>
<dbReference type="InterPro" id="IPR035965">
    <property type="entry name" value="PAS-like_dom_sf"/>
</dbReference>
<evidence type="ECO:0000256" key="1">
    <source>
        <dbReference type="SAM" id="Phobius"/>
    </source>
</evidence>
<dbReference type="InterPro" id="IPR029787">
    <property type="entry name" value="Nucleotide_cyclase"/>
</dbReference>
<evidence type="ECO:0000259" key="3">
    <source>
        <dbReference type="PROSITE" id="PS50113"/>
    </source>
</evidence>
<keyword evidence="6" id="KW-1185">Reference proteome</keyword>
<dbReference type="SUPFAM" id="SSF55785">
    <property type="entry name" value="PYP-like sensor domain (PAS domain)"/>
    <property type="match status" value="1"/>
</dbReference>
<dbReference type="InterPro" id="IPR052155">
    <property type="entry name" value="Biofilm_reg_signaling"/>
</dbReference>
<dbReference type="EMBL" id="CP046522">
    <property type="protein sequence ID" value="QGU96218.1"/>
    <property type="molecule type" value="Genomic_DNA"/>
</dbReference>
<organism evidence="5 6">
    <name type="scientific">Clostridium bovifaecis</name>
    <dbReference type="NCBI Taxonomy" id="2184719"/>
    <lineage>
        <taxon>Bacteria</taxon>
        <taxon>Bacillati</taxon>
        <taxon>Bacillota</taxon>
        <taxon>Clostridia</taxon>
        <taxon>Eubacteriales</taxon>
        <taxon>Clostridiaceae</taxon>
        <taxon>Clostridium</taxon>
    </lineage>
</organism>
<gene>
    <name evidence="5" type="ORF">GOM49_14935</name>
</gene>
<protein>
    <submittedName>
        <fullName evidence="5">Diguanylate cyclase</fullName>
    </submittedName>
</protein>
<dbReference type="PANTHER" id="PTHR44757">
    <property type="entry name" value="DIGUANYLATE CYCLASE DGCP"/>
    <property type="match status" value="1"/>
</dbReference>
<keyword evidence="1" id="KW-0812">Transmembrane</keyword>
<dbReference type="Gene3D" id="3.30.450.20">
    <property type="entry name" value="PAS domain"/>
    <property type="match status" value="1"/>
</dbReference>
<evidence type="ECO:0000259" key="4">
    <source>
        <dbReference type="PROSITE" id="PS50887"/>
    </source>
</evidence>
<dbReference type="Pfam" id="PF00990">
    <property type="entry name" value="GGDEF"/>
    <property type="match status" value="1"/>
</dbReference>
<evidence type="ECO:0000259" key="2">
    <source>
        <dbReference type="PROSITE" id="PS50112"/>
    </source>
</evidence>
<dbReference type="Proteomes" id="UP000422764">
    <property type="component" value="Chromosome"/>
</dbReference>
<feature type="transmembrane region" description="Helical" evidence="1">
    <location>
        <begin position="143"/>
        <end position="164"/>
    </location>
</feature>
<keyword evidence="1" id="KW-1133">Transmembrane helix</keyword>